<dbReference type="Gene3D" id="2.130.10.10">
    <property type="entry name" value="YVTN repeat-like/Quinoprotein amine dehydrogenase"/>
    <property type="match status" value="3"/>
</dbReference>
<dbReference type="SUPFAM" id="SSF48371">
    <property type="entry name" value="ARM repeat"/>
    <property type="match status" value="1"/>
</dbReference>
<evidence type="ECO:0000256" key="2">
    <source>
        <dbReference type="PROSITE-ProRule" id="PRU00221"/>
    </source>
</evidence>
<feature type="repeat" description="WD" evidence="2">
    <location>
        <begin position="59"/>
        <end position="94"/>
    </location>
</feature>
<feature type="repeat" description="WD" evidence="2">
    <location>
        <begin position="311"/>
        <end position="343"/>
    </location>
</feature>
<dbReference type="FunFam" id="1.25.10.10:FF:000010">
    <property type="entry name" value="Serine/threonine-protein phosphatase 2A 56 kDa regulatory subunit"/>
    <property type="match status" value="1"/>
</dbReference>
<dbReference type="Pfam" id="PF00400">
    <property type="entry name" value="WD40"/>
    <property type="match status" value="3"/>
</dbReference>
<dbReference type="InterPro" id="IPR016024">
    <property type="entry name" value="ARM-type_fold"/>
</dbReference>
<dbReference type="PROSITE" id="PS50294">
    <property type="entry name" value="WD_REPEATS_REGION"/>
    <property type="match status" value="2"/>
</dbReference>
<dbReference type="InterPro" id="IPR015943">
    <property type="entry name" value="WD40/YVTN_repeat-like_dom_sf"/>
</dbReference>
<dbReference type="Gene3D" id="1.25.10.10">
    <property type="entry name" value="Leucine-rich Repeat Variant"/>
    <property type="match status" value="1"/>
</dbReference>
<organism evidence="4 5">
    <name type="scientific">Ameiurus melas</name>
    <name type="common">Black bullhead</name>
    <name type="synonym">Silurus melas</name>
    <dbReference type="NCBI Taxonomy" id="219545"/>
    <lineage>
        <taxon>Eukaryota</taxon>
        <taxon>Metazoa</taxon>
        <taxon>Chordata</taxon>
        <taxon>Craniata</taxon>
        <taxon>Vertebrata</taxon>
        <taxon>Euteleostomi</taxon>
        <taxon>Actinopterygii</taxon>
        <taxon>Neopterygii</taxon>
        <taxon>Teleostei</taxon>
        <taxon>Ostariophysi</taxon>
        <taxon>Siluriformes</taxon>
        <taxon>Ictaluridae</taxon>
        <taxon>Ameiurus</taxon>
    </lineage>
</organism>
<dbReference type="Proteomes" id="UP000593565">
    <property type="component" value="Unassembled WGS sequence"/>
</dbReference>
<comment type="similarity">
    <text evidence="1">Belongs to the phosphatase 2A regulatory subunit B56 family.</text>
</comment>
<dbReference type="PROSITE" id="PS50082">
    <property type="entry name" value="WD_REPEATS_2"/>
    <property type="match status" value="3"/>
</dbReference>
<keyword evidence="2" id="KW-0853">WD repeat</keyword>
<reference evidence="4 5" key="1">
    <citation type="submission" date="2020-02" db="EMBL/GenBank/DDBJ databases">
        <title>A chromosome-scale genome assembly of the black bullhead catfish (Ameiurus melas).</title>
        <authorList>
            <person name="Wen M."/>
            <person name="Zham M."/>
            <person name="Cabau C."/>
            <person name="Klopp C."/>
            <person name="Donnadieu C."/>
            <person name="Roques C."/>
            <person name="Bouchez O."/>
            <person name="Lampietro C."/>
            <person name="Jouanno E."/>
            <person name="Herpin A."/>
            <person name="Louis A."/>
            <person name="Berthelot C."/>
            <person name="Parey E."/>
            <person name="Roest-Crollius H."/>
            <person name="Braasch I."/>
            <person name="Postlethwait J."/>
            <person name="Robinson-Rechavi M."/>
            <person name="Echchiki A."/>
            <person name="Begum T."/>
            <person name="Montfort J."/>
            <person name="Schartl M."/>
            <person name="Bobe J."/>
            <person name="Guiguen Y."/>
        </authorList>
    </citation>
    <scope>NUCLEOTIDE SEQUENCE [LARGE SCALE GENOMIC DNA]</scope>
    <source>
        <strain evidence="4">M_S1</strain>
        <tissue evidence="4">Blood</tissue>
    </source>
</reference>
<dbReference type="GO" id="GO:0000159">
    <property type="term" value="C:protein phosphatase type 2A complex"/>
    <property type="evidence" value="ECO:0007669"/>
    <property type="project" value="InterPro"/>
</dbReference>
<dbReference type="EMBL" id="JAAGNN010000004">
    <property type="protein sequence ID" value="KAF4089894.1"/>
    <property type="molecule type" value="Genomic_DNA"/>
</dbReference>
<proteinExistence type="inferred from homology"/>
<dbReference type="SUPFAM" id="SSF50978">
    <property type="entry name" value="WD40 repeat-like"/>
    <property type="match status" value="1"/>
</dbReference>
<dbReference type="GO" id="GO:0005829">
    <property type="term" value="C:cytosol"/>
    <property type="evidence" value="ECO:0007669"/>
    <property type="project" value="TreeGrafter"/>
</dbReference>
<protein>
    <recommendedName>
        <fullName evidence="6">WD repeat-containing protein 89</fullName>
    </recommendedName>
</protein>
<gene>
    <name evidence="4" type="ORF">AMELA_G00043450</name>
</gene>
<feature type="compositionally biased region" description="Basic residues" evidence="3">
    <location>
        <begin position="405"/>
        <end position="414"/>
    </location>
</feature>
<dbReference type="GO" id="GO:0007165">
    <property type="term" value="P:signal transduction"/>
    <property type="evidence" value="ECO:0007669"/>
    <property type="project" value="InterPro"/>
</dbReference>
<feature type="compositionally biased region" description="Low complexity" evidence="3">
    <location>
        <begin position="415"/>
        <end position="424"/>
    </location>
</feature>
<dbReference type="InterPro" id="IPR002554">
    <property type="entry name" value="PP2A_B56"/>
</dbReference>
<sequence length="783" mass="88097">MDSLEDTFEALSISRRLQPDEPSYILDLALSPVDLIATSCSNHVVRLHAKETLRVLGEHQGHTGAVFGVRFSPSSPDLLFTGSSDGTLRCWDVRRPGSSAVRVLRSDPDHSYCSFDVSCNGTVVCAGTEQLGDDSFLVFWDSRTTGGGAKQEGLLGVYSESHSDDITAVRFHPKQADRLASGSTDGLVNVFDLGLGEEDDALVTTCNCDSSASTLCWSGKYQDQLLCLTHDEGLHLWDLSRLDTDDSFTLFSSSDARILISLPDGTSLDYFVGGTWLEEAGRLVVVGGSHSGELRLLDCSGGEPKLMKSLTGGHSSMVRCFQWDAVCGALLTGGEDGQLLQWKAGAEEISVGQKDNLKSKACLHGIPPPNHRPPFPPKHKRIERAMSSAATSPPSVDKVDGFSRKSVRKAKQKRSQSSSQFRAQGKPIELTPLPLLKDVPAQEQPDLFLKKLQQCCTLFDFMDTLSDLKMKEYKRSTLNELVDYVTVSRGYLTEQAYPEVVKMVSYNIFRTLPPSDSNEFDPEEDEPTLEASWPHLQLVYEFFIRFLESQEFQPSIAKKYIDQKFVLQLLELFDSEDPRERDYLKTVLHRIYGKFLGLRAFIRKQINNIFLRFVYETEHFNGVAELLEILGSIINGFALPLKAEHKQFLVKVLIPLHTVRSLSLFHAQLAYCIVQFLEKDPTLTEPVIRGLLKFWPKTCSQKEVMFLGELEEILDVIEPTQFVKIQEPLFKQISKCVSSPHFQRALYYWNNEYIMSLIEENSNVILPIMFTSLYRISKEHWNP</sequence>
<dbReference type="InterPro" id="IPR011989">
    <property type="entry name" value="ARM-like"/>
</dbReference>
<name>A0A7J6B442_AMEME</name>
<evidence type="ECO:0000313" key="4">
    <source>
        <dbReference type="EMBL" id="KAF4089894.1"/>
    </source>
</evidence>
<feature type="repeat" description="WD" evidence="2">
    <location>
        <begin position="159"/>
        <end position="193"/>
    </location>
</feature>
<evidence type="ECO:0000256" key="3">
    <source>
        <dbReference type="SAM" id="MobiDB-lite"/>
    </source>
</evidence>
<accession>A0A7J6B442</accession>
<evidence type="ECO:0000313" key="5">
    <source>
        <dbReference type="Proteomes" id="UP000593565"/>
    </source>
</evidence>
<feature type="region of interest" description="Disordered" evidence="3">
    <location>
        <begin position="385"/>
        <end position="424"/>
    </location>
</feature>
<evidence type="ECO:0008006" key="6">
    <source>
        <dbReference type="Google" id="ProtNLM"/>
    </source>
</evidence>
<dbReference type="GO" id="GO:0072542">
    <property type="term" value="F:protein phosphatase activator activity"/>
    <property type="evidence" value="ECO:0007669"/>
    <property type="project" value="TreeGrafter"/>
</dbReference>
<dbReference type="InterPro" id="IPR001680">
    <property type="entry name" value="WD40_rpt"/>
</dbReference>
<evidence type="ECO:0000256" key="1">
    <source>
        <dbReference type="ARBA" id="ARBA00009745"/>
    </source>
</evidence>
<dbReference type="SMART" id="SM00320">
    <property type="entry name" value="WD40"/>
    <property type="match status" value="5"/>
</dbReference>
<dbReference type="GO" id="GO:0005634">
    <property type="term" value="C:nucleus"/>
    <property type="evidence" value="ECO:0007669"/>
    <property type="project" value="TreeGrafter"/>
</dbReference>
<dbReference type="PANTHER" id="PTHR10257">
    <property type="entry name" value="SERINE/THREONINE PROTEIN PHOSPHATASE 2A PP2A REGULATORY SUBUNIT B"/>
    <property type="match status" value="1"/>
</dbReference>
<keyword evidence="5" id="KW-1185">Reference proteome</keyword>
<dbReference type="PANTHER" id="PTHR10257:SF92">
    <property type="entry name" value="SERINE_THREONINE-PROTEIN PHOSPHATASE 2A 56 KDA REGULATORY SUBUNIT EPSILON ISOFORM"/>
    <property type="match status" value="1"/>
</dbReference>
<comment type="caution">
    <text evidence="4">The sequence shown here is derived from an EMBL/GenBank/DDBJ whole genome shotgun (WGS) entry which is preliminary data.</text>
</comment>
<dbReference type="InterPro" id="IPR036322">
    <property type="entry name" value="WD40_repeat_dom_sf"/>
</dbReference>
<dbReference type="AlphaFoldDB" id="A0A7J6B442"/>
<dbReference type="Pfam" id="PF01603">
    <property type="entry name" value="B56"/>
    <property type="match status" value="1"/>
</dbReference>